<dbReference type="EMBL" id="HBDZ01011655">
    <property type="protein sequence ID" value="CAD8244984.1"/>
    <property type="molecule type" value="Transcribed_RNA"/>
</dbReference>
<dbReference type="InterPro" id="IPR010770">
    <property type="entry name" value="Ecd"/>
</dbReference>
<evidence type="ECO:0000256" key="1">
    <source>
        <dbReference type="SAM" id="MobiDB-lite"/>
    </source>
</evidence>
<feature type="region of interest" description="Disordered" evidence="1">
    <location>
        <begin position="484"/>
        <end position="521"/>
    </location>
</feature>
<proteinExistence type="predicted"/>
<dbReference type="Pfam" id="PF07093">
    <property type="entry name" value="SGT1"/>
    <property type="match status" value="1"/>
</dbReference>
<feature type="compositionally biased region" description="Acidic residues" evidence="1">
    <location>
        <begin position="687"/>
        <end position="696"/>
    </location>
</feature>
<feature type="compositionally biased region" description="Low complexity" evidence="1">
    <location>
        <begin position="484"/>
        <end position="497"/>
    </location>
</feature>
<dbReference type="PANTHER" id="PTHR13060">
    <property type="entry name" value="SGT1 PROTEIN HSGT1 SUPPRESSOR OF GCR2"/>
    <property type="match status" value="1"/>
</dbReference>
<feature type="region of interest" description="Disordered" evidence="1">
    <location>
        <begin position="578"/>
        <end position="601"/>
    </location>
</feature>
<feature type="compositionally biased region" description="Basic and acidic residues" evidence="1">
    <location>
        <begin position="671"/>
        <end position="680"/>
    </location>
</feature>
<evidence type="ECO:0000313" key="2">
    <source>
        <dbReference type="EMBL" id="CAD8244984.1"/>
    </source>
</evidence>
<dbReference type="GO" id="GO:0005634">
    <property type="term" value="C:nucleus"/>
    <property type="evidence" value="ECO:0007669"/>
    <property type="project" value="TreeGrafter"/>
</dbReference>
<feature type="region of interest" description="Disordered" evidence="1">
    <location>
        <begin position="266"/>
        <end position="286"/>
    </location>
</feature>
<accession>A0A7R9Y4F3</accession>
<dbReference type="PANTHER" id="PTHR13060:SF0">
    <property type="entry name" value="PROTEIN ECDYSONELESS HOMOLOG"/>
    <property type="match status" value="1"/>
</dbReference>
<organism evidence="2">
    <name type="scientific">Prasinoderma coloniale</name>
    <dbReference type="NCBI Taxonomy" id="156133"/>
    <lineage>
        <taxon>Eukaryota</taxon>
        <taxon>Viridiplantae</taxon>
        <taxon>Prasinodermophyta</taxon>
        <taxon>Prasinodermophyceae</taxon>
        <taxon>Prasinodermales</taxon>
        <taxon>Prasinodermaceae</taxon>
        <taxon>Prasinoderma</taxon>
    </lineage>
</organism>
<name>A0A7R9Y4F3_9VIRI</name>
<protein>
    <submittedName>
        <fullName evidence="2">Uncharacterized protein</fullName>
    </submittedName>
</protein>
<gene>
    <name evidence="2" type="ORF">PCOL08062_LOCUS8911</name>
</gene>
<dbReference type="AlphaFoldDB" id="A0A7R9Y4F3"/>
<feature type="compositionally biased region" description="Gly residues" evidence="1">
    <location>
        <begin position="578"/>
        <end position="588"/>
    </location>
</feature>
<feature type="compositionally biased region" description="Polar residues" evidence="1">
    <location>
        <begin position="498"/>
        <end position="508"/>
    </location>
</feature>
<sequence length="738" mass="75084">MRDAAAAGSAAGGSGEGDDDLLQRALRGGGAAAEEGDVVRVRVYADDVAADDAVAVAMLREAAMARLASGFATPKGYMWTYEPLVLEPLPSEGREACGRAVLGGAARIAAGSAEDAWTIARAIFRLTEAFSALSATVEDGDGQFLLIEAAECLPEWLSPSTADNRTFVRGGKLLLLPPAAVTGRPPPLGDAMRALATGRGEEVVGAAELLDCRMRACATQPHVVRCRVTLGAAVALRAAGGALVGAASEALAQRDPHDVAVAIDAPVARPAPGEKRGDAGGGSPVDTSARSCGELVEIMVPMHRLHYAQTLAQRLAPPKAWREHIPTDAGAARQAALFGMKLCLGLAMAAANDVGADADVRPGLSQEVVEPGQGEVDAAWEALVRSLEAQGRLEGKDTEQRARALSRARARFDASTGLALRQRAALRAPGALVRAAVVAADSGSIATADVAPAAALRESDSDAWLYLNEEELTHDLEARRCTSADAGAGNSGRGSASDVGTTANTSGSVDAAPRRARNAEVSTGADFDVARAAESMRAFMRHASSGEAGAELPGDLGGEVGLDPDAFLREMRSALGLAGGGPINGDGTAGAESSAGETDDEYDADGELIEEDGDAFDREYTRALKAELAAAVPVAEDKGAAGDGTASSSADPKRWSANGASGVPGSGDDVGEGRVGRDCDGGGSDAGEPDEDAPLDVDMDVVKNLLASYAHQGGLPGPASNLLGAMGITLPDDDDVHG</sequence>
<feature type="region of interest" description="Disordered" evidence="1">
    <location>
        <begin position="637"/>
        <end position="696"/>
    </location>
</feature>
<reference evidence="2" key="1">
    <citation type="submission" date="2021-01" db="EMBL/GenBank/DDBJ databases">
        <authorList>
            <person name="Corre E."/>
            <person name="Pelletier E."/>
            <person name="Niang G."/>
            <person name="Scheremetjew M."/>
            <person name="Finn R."/>
            <person name="Kale V."/>
            <person name="Holt S."/>
            <person name="Cochrane G."/>
            <person name="Meng A."/>
            <person name="Brown T."/>
            <person name="Cohen L."/>
        </authorList>
    </citation>
    <scope>NUCLEOTIDE SEQUENCE</scope>
    <source>
        <strain evidence="2">CCMP1413</strain>
    </source>
</reference>